<evidence type="ECO:0000313" key="4">
    <source>
        <dbReference type="EMBL" id="KAI4543803.1"/>
    </source>
</evidence>
<dbReference type="PROSITE" id="PS00856">
    <property type="entry name" value="GUANYLATE_KINASE_1"/>
    <property type="match status" value="1"/>
</dbReference>
<dbReference type="GO" id="GO:0046332">
    <property type="term" value="F:SMAD binding"/>
    <property type="evidence" value="ECO:0007669"/>
    <property type="project" value="TreeGrafter"/>
</dbReference>
<dbReference type="InterPro" id="IPR008145">
    <property type="entry name" value="GK/Ca_channel_bsu"/>
</dbReference>
<keyword evidence="2" id="KW-0472">Membrane</keyword>
<dbReference type="Pfam" id="PF00625">
    <property type="entry name" value="Guanylate_kin"/>
    <property type="match status" value="1"/>
</dbReference>
<dbReference type="GO" id="GO:0030425">
    <property type="term" value="C:dendrite"/>
    <property type="evidence" value="ECO:0007669"/>
    <property type="project" value="TreeGrafter"/>
</dbReference>
<dbReference type="Proteomes" id="UP001214576">
    <property type="component" value="Unassembled WGS sequence"/>
</dbReference>
<dbReference type="PROSITE" id="PS50052">
    <property type="entry name" value="GUANYLATE_KINASE_2"/>
    <property type="match status" value="1"/>
</dbReference>
<comment type="subcellular location">
    <subcellularLocation>
        <location evidence="1">Membrane</location>
        <topology evidence="1">Peripheral membrane protein</topology>
    </subcellularLocation>
</comment>
<sequence>MSFEHKYCVLSLTPEGNVIHALLNLAIIQHIDLKSSFVSILIEGPVPEGTTRPHKEGEVPGVDYIFITVEDFMELEKSGALLESGTYEERKFMEPENCCRSCLVIIDY</sequence>
<feature type="domain" description="Guanylate kinase-like" evidence="3">
    <location>
        <begin position="50"/>
        <end position="108"/>
    </location>
</feature>
<dbReference type="PANTHER" id="PTHR10316">
    <property type="entry name" value="MEMBRANE ASSOCIATED GUANYLATE KINASE-RELATED"/>
    <property type="match status" value="1"/>
</dbReference>
<dbReference type="EMBL" id="JAKZEL010000005">
    <property type="protein sequence ID" value="KAI4543803.1"/>
    <property type="molecule type" value="Genomic_DNA"/>
</dbReference>
<dbReference type="PANTHER" id="PTHR10316:SF27">
    <property type="entry name" value="MEMBRANE-ASSOCIATED GUANYLATE KINASE, WW AND PDZ DOMAIN-CONTAINING PROTEIN 2"/>
    <property type="match status" value="1"/>
</dbReference>
<protein>
    <recommendedName>
        <fullName evidence="3">Guanylate kinase-like domain-containing protein</fullName>
    </recommendedName>
</protein>
<keyword evidence="5" id="KW-1185">Reference proteome</keyword>
<dbReference type="InterPro" id="IPR020590">
    <property type="entry name" value="Guanylate_kinase_CS"/>
</dbReference>
<comment type="caution">
    <text evidence="4">The sequence shown here is derived from an EMBL/GenBank/DDBJ whole genome shotgun (WGS) entry which is preliminary data.</text>
</comment>
<evidence type="ECO:0000256" key="2">
    <source>
        <dbReference type="ARBA" id="ARBA00023136"/>
    </source>
</evidence>
<dbReference type="Gene3D" id="3.30.63.10">
    <property type="entry name" value="Guanylate Kinase phosphate binding domain"/>
    <property type="match status" value="1"/>
</dbReference>
<dbReference type="GO" id="GO:0005737">
    <property type="term" value="C:cytoplasm"/>
    <property type="evidence" value="ECO:0007669"/>
    <property type="project" value="TreeGrafter"/>
</dbReference>
<proteinExistence type="predicted"/>
<dbReference type="GO" id="GO:0007165">
    <property type="term" value="P:signal transduction"/>
    <property type="evidence" value="ECO:0007669"/>
    <property type="project" value="TreeGrafter"/>
</dbReference>
<organism evidence="4 5">
    <name type="scientific">Ovis ammon polii</name>
    <dbReference type="NCBI Taxonomy" id="230172"/>
    <lineage>
        <taxon>Eukaryota</taxon>
        <taxon>Metazoa</taxon>
        <taxon>Chordata</taxon>
        <taxon>Craniata</taxon>
        <taxon>Vertebrata</taxon>
        <taxon>Euteleostomi</taxon>
        <taxon>Mammalia</taxon>
        <taxon>Eutheria</taxon>
        <taxon>Laurasiatheria</taxon>
        <taxon>Artiodactyla</taxon>
        <taxon>Ruminantia</taxon>
        <taxon>Pecora</taxon>
        <taxon>Bovidae</taxon>
        <taxon>Caprinae</taxon>
        <taxon>Ovis</taxon>
    </lineage>
</organism>
<dbReference type="SUPFAM" id="SSF52540">
    <property type="entry name" value="P-loop containing nucleoside triphosphate hydrolases"/>
    <property type="match status" value="1"/>
</dbReference>
<dbReference type="GO" id="GO:0005886">
    <property type="term" value="C:plasma membrane"/>
    <property type="evidence" value="ECO:0007669"/>
    <property type="project" value="GOC"/>
</dbReference>
<evidence type="ECO:0000256" key="1">
    <source>
        <dbReference type="ARBA" id="ARBA00004170"/>
    </source>
</evidence>
<reference evidence="4" key="1">
    <citation type="submission" date="2022-03" db="EMBL/GenBank/DDBJ databases">
        <title>Genomic analyses of argali, domestic sheep and their hybrids provide insights into chromosomal evolution, heterosis and genetic basis of agronomic traits.</title>
        <authorList>
            <person name="Li M."/>
        </authorList>
    </citation>
    <scope>NUCLEOTIDE SEQUENCE</scope>
    <source>
        <strain evidence="4">CAU-MHL-2022a</strain>
        <tissue evidence="4">Skin</tissue>
    </source>
</reference>
<evidence type="ECO:0000259" key="3">
    <source>
        <dbReference type="PROSITE" id="PS50052"/>
    </source>
</evidence>
<name>A0AAD4UCV4_OVIAM</name>
<dbReference type="InterPro" id="IPR008144">
    <property type="entry name" value="Guanylate_kin-like_dom"/>
</dbReference>
<evidence type="ECO:0000313" key="5">
    <source>
        <dbReference type="Proteomes" id="UP001214576"/>
    </source>
</evidence>
<dbReference type="GO" id="GO:0030159">
    <property type="term" value="F:signaling receptor complex adaptor activity"/>
    <property type="evidence" value="ECO:0007669"/>
    <property type="project" value="TreeGrafter"/>
</dbReference>
<dbReference type="InterPro" id="IPR027417">
    <property type="entry name" value="P-loop_NTPase"/>
</dbReference>
<dbReference type="GO" id="GO:0070699">
    <property type="term" value="F:type II activin receptor binding"/>
    <property type="evidence" value="ECO:0007669"/>
    <property type="project" value="TreeGrafter"/>
</dbReference>
<dbReference type="GO" id="GO:0005911">
    <property type="term" value="C:cell-cell junction"/>
    <property type="evidence" value="ECO:0007669"/>
    <property type="project" value="TreeGrafter"/>
</dbReference>
<dbReference type="GO" id="GO:0043113">
    <property type="term" value="P:receptor clustering"/>
    <property type="evidence" value="ECO:0007669"/>
    <property type="project" value="TreeGrafter"/>
</dbReference>
<dbReference type="AlphaFoldDB" id="A0AAD4UCV4"/>
<accession>A0AAD4UCV4</accession>
<dbReference type="GO" id="GO:0031697">
    <property type="term" value="F:beta-1 adrenergic receptor binding"/>
    <property type="evidence" value="ECO:0007669"/>
    <property type="project" value="TreeGrafter"/>
</dbReference>
<gene>
    <name evidence="4" type="ORF">MG293_006597</name>
</gene>